<dbReference type="GO" id="GO:0046872">
    <property type="term" value="F:metal ion binding"/>
    <property type="evidence" value="ECO:0007669"/>
    <property type="project" value="UniProtKB-KW"/>
</dbReference>
<evidence type="ECO:0000256" key="7">
    <source>
        <dbReference type="ARBA" id="ARBA00022723"/>
    </source>
</evidence>
<evidence type="ECO:0000256" key="3">
    <source>
        <dbReference type="ARBA" id="ARBA00022448"/>
    </source>
</evidence>
<keyword evidence="9 13" id="KW-1133">Transmembrane helix</keyword>
<evidence type="ECO:0000256" key="5">
    <source>
        <dbReference type="ARBA" id="ARBA00022617"/>
    </source>
</evidence>
<organism evidence="15 16">
    <name type="scientific">Zwartia hollandica</name>
    <dbReference type="NCBI Taxonomy" id="324606"/>
    <lineage>
        <taxon>Bacteria</taxon>
        <taxon>Pseudomonadati</taxon>
        <taxon>Pseudomonadota</taxon>
        <taxon>Betaproteobacteria</taxon>
        <taxon>Burkholderiales</taxon>
        <taxon>Alcaligenaceae</taxon>
        <taxon>Zwartia</taxon>
    </lineage>
</organism>
<comment type="subcellular location">
    <subcellularLocation>
        <location evidence="2">Cell membrane</location>
        <topology evidence="2">Multi-pass membrane protein</topology>
    </subcellularLocation>
</comment>
<evidence type="ECO:0000256" key="9">
    <source>
        <dbReference type="ARBA" id="ARBA00022989"/>
    </source>
</evidence>
<evidence type="ECO:0000256" key="12">
    <source>
        <dbReference type="ARBA" id="ARBA00037975"/>
    </source>
</evidence>
<dbReference type="GO" id="GO:0022904">
    <property type="term" value="P:respiratory electron transport chain"/>
    <property type="evidence" value="ECO:0007669"/>
    <property type="project" value="InterPro"/>
</dbReference>
<comment type="caution">
    <text evidence="15">The sequence shown here is derived from an EMBL/GenBank/DDBJ whole genome shotgun (WGS) entry which is preliminary data.</text>
</comment>
<reference evidence="15" key="1">
    <citation type="submission" date="2021-07" db="EMBL/GenBank/DDBJ databases">
        <title>New genus and species of the family Alcaligenaceae.</title>
        <authorList>
            <person name="Hahn M.W."/>
        </authorList>
    </citation>
    <scope>NUCLEOTIDE SEQUENCE</scope>
    <source>
        <strain evidence="15">LF4-65</strain>
    </source>
</reference>
<keyword evidence="8" id="KW-0249">Electron transport</keyword>
<evidence type="ECO:0000313" key="16">
    <source>
        <dbReference type="Proteomes" id="UP000739565"/>
    </source>
</evidence>
<evidence type="ECO:0000256" key="10">
    <source>
        <dbReference type="ARBA" id="ARBA00023004"/>
    </source>
</evidence>
<accession>A0A953N943</accession>
<dbReference type="SUPFAM" id="SSF81342">
    <property type="entry name" value="Transmembrane di-heme cytochromes"/>
    <property type="match status" value="1"/>
</dbReference>
<keyword evidence="3" id="KW-0813">Transport</keyword>
<evidence type="ECO:0000256" key="4">
    <source>
        <dbReference type="ARBA" id="ARBA00022475"/>
    </source>
</evidence>
<dbReference type="AlphaFoldDB" id="A0A953N943"/>
<feature type="transmembrane region" description="Helical" evidence="13">
    <location>
        <begin position="51"/>
        <end position="69"/>
    </location>
</feature>
<feature type="transmembrane region" description="Helical" evidence="13">
    <location>
        <begin position="12"/>
        <end position="31"/>
    </location>
</feature>
<evidence type="ECO:0000313" key="15">
    <source>
        <dbReference type="EMBL" id="MBZ1350263.1"/>
    </source>
</evidence>
<name>A0A953N943_9BURK</name>
<dbReference type="PANTHER" id="PTHR30529">
    <property type="entry name" value="CYTOCHROME B561"/>
    <property type="match status" value="1"/>
</dbReference>
<dbReference type="InterPro" id="IPR011577">
    <property type="entry name" value="Cyt_b561_bac/Ni-Hgenase"/>
</dbReference>
<dbReference type="PANTHER" id="PTHR30529:SF1">
    <property type="entry name" value="CYTOCHROME B561 HOMOLOG 2"/>
    <property type="match status" value="1"/>
</dbReference>
<feature type="domain" description="Cytochrome b561 bacterial/Ni-hydrogenase" evidence="14">
    <location>
        <begin position="7"/>
        <end position="182"/>
    </location>
</feature>
<dbReference type="EMBL" id="JAHXRI010000006">
    <property type="protein sequence ID" value="MBZ1350263.1"/>
    <property type="molecule type" value="Genomic_DNA"/>
</dbReference>
<evidence type="ECO:0000256" key="13">
    <source>
        <dbReference type="SAM" id="Phobius"/>
    </source>
</evidence>
<feature type="transmembrane region" description="Helical" evidence="13">
    <location>
        <begin position="97"/>
        <end position="124"/>
    </location>
</feature>
<evidence type="ECO:0000256" key="1">
    <source>
        <dbReference type="ARBA" id="ARBA00001970"/>
    </source>
</evidence>
<keyword evidence="16" id="KW-1185">Reference proteome</keyword>
<comment type="similarity">
    <text evidence="12">Belongs to the cytochrome b561 family.</text>
</comment>
<proteinExistence type="inferred from homology"/>
<keyword evidence="10" id="KW-0408">Iron</keyword>
<keyword evidence="6 13" id="KW-0812">Transmembrane</keyword>
<dbReference type="Gene3D" id="1.20.950.20">
    <property type="entry name" value="Transmembrane di-heme cytochromes, Chain C"/>
    <property type="match status" value="1"/>
</dbReference>
<dbReference type="Proteomes" id="UP000739565">
    <property type="component" value="Unassembled WGS sequence"/>
</dbReference>
<evidence type="ECO:0000256" key="6">
    <source>
        <dbReference type="ARBA" id="ARBA00022692"/>
    </source>
</evidence>
<dbReference type="Pfam" id="PF01292">
    <property type="entry name" value="Ni_hydr_CYTB"/>
    <property type="match status" value="1"/>
</dbReference>
<evidence type="ECO:0000256" key="8">
    <source>
        <dbReference type="ARBA" id="ARBA00022982"/>
    </source>
</evidence>
<dbReference type="InterPro" id="IPR016174">
    <property type="entry name" value="Di-haem_cyt_TM"/>
</dbReference>
<dbReference type="GO" id="GO:0020037">
    <property type="term" value="F:heme binding"/>
    <property type="evidence" value="ECO:0007669"/>
    <property type="project" value="TreeGrafter"/>
</dbReference>
<evidence type="ECO:0000256" key="11">
    <source>
        <dbReference type="ARBA" id="ARBA00023136"/>
    </source>
</evidence>
<dbReference type="GO" id="GO:0005886">
    <property type="term" value="C:plasma membrane"/>
    <property type="evidence" value="ECO:0007669"/>
    <property type="project" value="UniProtKB-SubCell"/>
</dbReference>
<evidence type="ECO:0000256" key="2">
    <source>
        <dbReference type="ARBA" id="ARBA00004651"/>
    </source>
</evidence>
<gene>
    <name evidence="15" type="ORF">KZZ10_06350</name>
</gene>
<dbReference type="RefSeq" id="WP_259660645.1">
    <property type="nucleotide sequence ID" value="NZ_JAHXRI010000006.1"/>
</dbReference>
<feature type="transmembrane region" description="Helical" evidence="13">
    <location>
        <begin position="144"/>
        <end position="165"/>
    </location>
</feature>
<protein>
    <submittedName>
        <fullName evidence="15">Cytochrome b</fullName>
    </submittedName>
</protein>
<comment type="cofactor">
    <cofactor evidence="1">
        <name>heme b</name>
        <dbReference type="ChEBI" id="CHEBI:60344"/>
    </cofactor>
</comment>
<keyword evidence="11 13" id="KW-0472">Membrane</keyword>
<evidence type="ECO:0000259" key="14">
    <source>
        <dbReference type="Pfam" id="PF01292"/>
    </source>
</evidence>
<keyword evidence="4" id="KW-1003">Cell membrane</keyword>
<dbReference type="GO" id="GO:0009055">
    <property type="term" value="F:electron transfer activity"/>
    <property type="evidence" value="ECO:0007669"/>
    <property type="project" value="InterPro"/>
</dbReference>
<keyword evidence="5" id="KW-0349">Heme</keyword>
<keyword evidence="7" id="KW-0479">Metal-binding</keyword>
<sequence length="185" mass="20260">MQTTSKYPLSLRLVHWMTAILLLTLVVLGFWMTSRSSANIWDALTNTLYAWHKALGFAALIIVGVRLAIRARTQPISDNASLPPTQRTLIRLVHFSLYLLLIAVPLLGWAGVTAFPALITLGGYNLPAMPGIPIDQALAKQLLGLHGTLVMVLIVLAIGHILAALKHLLINKDGIFNRIWFGNSP</sequence>
<dbReference type="InterPro" id="IPR052168">
    <property type="entry name" value="Cytochrome_b561_oxidase"/>
</dbReference>